<name>A0A0R3M9I8_9BRAD</name>
<comment type="caution">
    <text evidence="2">The sequence shown here is derived from an EMBL/GenBank/DDBJ whole genome shotgun (WGS) entry which is preliminary data.</text>
</comment>
<evidence type="ECO:0000313" key="2">
    <source>
        <dbReference type="EMBL" id="KRR14477.1"/>
    </source>
</evidence>
<accession>A0A0R3M9I8</accession>
<evidence type="ECO:0008006" key="4">
    <source>
        <dbReference type="Google" id="ProtNLM"/>
    </source>
</evidence>
<dbReference type="PANTHER" id="PTHR34989:SF1">
    <property type="entry name" value="PROTEIN HDED"/>
    <property type="match status" value="1"/>
</dbReference>
<evidence type="ECO:0000313" key="3">
    <source>
        <dbReference type="Proteomes" id="UP000050863"/>
    </source>
</evidence>
<feature type="transmembrane region" description="Helical" evidence="1">
    <location>
        <begin position="158"/>
        <end position="180"/>
    </location>
</feature>
<dbReference type="Proteomes" id="UP000050863">
    <property type="component" value="Unassembled WGS sequence"/>
</dbReference>
<feature type="transmembrane region" description="Helical" evidence="1">
    <location>
        <begin position="133"/>
        <end position="152"/>
    </location>
</feature>
<sequence length="187" mass="19834">MTTYDGSSRTGVGSLPAPPFWICVLLGLALIVAGFLVLGDVMLVTVISTIFIGWVAIIAGAFEIVHAFWTKGWGGFVWQILLGILYIAFGVVLIGQPVAGALILTYVLGLVLAVSGFVRILIGVSRWQDPGWVMLLSGVFGIVAGFIILTGFPTTGLWVLGFLLGVDLISHGIGWLAYAWQPTARSA</sequence>
<keyword evidence="3" id="KW-1185">Reference proteome</keyword>
<feature type="transmembrane region" description="Helical" evidence="1">
    <location>
        <begin position="101"/>
        <end position="121"/>
    </location>
</feature>
<proteinExistence type="predicted"/>
<dbReference type="PANTHER" id="PTHR34989">
    <property type="entry name" value="PROTEIN HDED"/>
    <property type="match status" value="1"/>
</dbReference>
<feature type="transmembrane region" description="Helical" evidence="1">
    <location>
        <begin position="76"/>
        <end position="95"/>
    </location>
</feature>
<protein>
    <recommendedName>
        <fullName evidence="4">HdeD protein</fullName>
    </recommendedName>
</protein>
<evidence type="ECO:0000256" key="1">
    <source>
        <dbReference type="SAM" id="Phobius"/>
    </source>
</evidence>
<keyword evidence="1" id="KW-1133">Transmembrane helix</keyword>
<keyword evidence="1" id="KW-0812">Transmembrane</keyword>
<dbReference type="EMBL" id="LLXZ01000014">
    <property type="protein sequence ID" value="KRR14477.1"/>
    <property type="molecule type" value="Genomic_DNA"/>
</dbReference>
<organism evidence="2 3">
    <name type="scientific">Bradyrhizobium jicamae</name>
    <dbReference type="NCBI Taxonomy" id="280332"/>
    <lineage>
        <taxon>Bacteria</taxon>
        <taxon>Pseudomonadati</taxon>
        <taxon>Pseudomonadota</taxon>
        <taxon>Alphaproteobacteria</taxon>
        <taxon>Hyphomicrobiales</taxon>
        <taxon>Nitrobacteraceae</taxon>
        <taxon>Bradyrhizobium</taxon>
    </lineage>
</organism>
<keyword evidence="1" id="KW-0472">Membrane</keyword>
<feature type="transmembrane region" description="Helical" evidence="1">
    <location>
        <begin position="20"/>
        <end position="38"/>
    </location>
</feature>
<dbReference type="STRING" id="280332.CQ12_39635"/>
<dbReference type="RefSeq" id="WP_057833951.1">
    <property type="nucleotide sequence ID" value="NZ_LLXZ01000014.1"/>
</dbReference>
<dbReference type="OrthoDB" id="9815400at2"/>
<gene>
    <name evidence="2" type="ORF">CQ12_39635</name>
</gene>
<dbReference type="GO" id="GO:0005886">
    <property type="term" value="C:plasma membrane"/>
    <property type="evidence" value="ECO:0007669"/>
    <property type="project" value="TreeGrafter"/>
</dbReference>
<dbReference type="InterPro" id="IPR052712">
    <property type="entry name" value="Acid_resist_chaperone_HdeD"/>
</dbReference>
<dbReference type="AlphaFoldDB" id="A0A0R3M9I8"/>
<dbReference type="Pfam" id="PF03729">
    <property type="entry name" value="DUF308"/>
    <property type="match status" value="1"/>
</dbReference>
<dbReference type="InterPro" id="IPR005325">
    <property type="entry name" value="DUF308_memb"/>
</dbReference>
<reference evidence="2 3" key="1">
    <citation type="submission" date="2014-03" db="EMBL/GenBank/DDBJ databases">
        <title>Bradyrhizobium valentinum sp. nov., isolated from effective nodules of Lupinus mariae-josephae, a lupine endemic of basic-lime soils in Eastern Spain.</title>
        <authorList>
            <person name="Duran D."/>
            <person name="Rey L."/>
            <person name="Navarro A."/>
            <person name="Busquets A."/>
            <person name="Imperial J."/>
            <person name="Ruiz-Argueso T."/>
        </authorList>
    </citation>
    <scope>NUCLEOTIDE SEQUENCE [LARGE SCALE GENOMIC DNA]</scope>
    <source>
        <strain evidence="2 3">PAC68</strain>
    </source>
</reference>
<feature type="transmembrane region" description="Helical" evidence="1">
    <location>
        <begin position="44"/>
        <end position="69"/>
    </location>
</feature>